<evidence type="ECO:0000313" key="1">
    <source>
        <dbReference type="EMBL" id="CCK76801.1"/>
    </source>
</evidence>
<evidence type="ECO:0008006" key="3">
    <source>
        <dbReference type="Google" id="ProtNLM"/>
    </source>
</evidence>
<sequence length="76" mass="7866">MLKQAAILLTAIAITACGENTDVSSITTETAQTKEEKKAANLKEATKAAIVIQSYEVEENKVTPATKSGGAGGAER</sequence>
<accession>R4YNW7</accession>
<dbReference type="HOGENOM" id="CLU_2650914_0_0_6"/>
<dbReference type="PROSITE" id="PS51257">
    <property type="entry name" value="PROKAR_LIPOPROTEIN"/>
    <property type="match status" value="1"/>
</dbReference>
<proteinExistence type="predicted"/>
<keyword evidence="2" id="KW-1185">Reference proteome</keyword>
<dbReference type="EMBL" id="FO203512">
    <property type="protein sequence ID" value="CCK76801.1"/>
    <property type="molecule type" value="Genomic_DNA"/>
</dbReference>
<dbReference type="KEGG" id="oai:OLEAN_C26250"/>
<evidence type="ECO:0000313" key="2">
    <source>
        <dbReference type="Proteomes" id="UP000032749"/>
    </source>
</evidence>
<reference evidence="1 2" key="1">
    <citation type="journal article" date="2013" name="Nat. Commun.">
        <title>Genome sequence and functional genomic analysis of the oil-degrading bacterium Oleispira antarctica.</title>
        <authorList>
            <person name="Kube M."/>
            <person name="Chernikova T.N."/>
            <person name="Al-Ramahi Y."/>
            <person name="Beloqui A."/>
            <person name="Lopez-Cortez N."/>
            <person name="Guazzaroni M.E."/>
            <person name="Heipieper H.J."/>
            <person name="Klages S."/>
            <person name="Kotsyurbenko O.R."/>
            <person name="Langer I."/>
            <person name="Nechitaylo T.Y."/>
            <person name="Lunsdorf H."/>
            <person name="Fernandez M."/>
            <person name="Juarez S."/>
            <person name="Ciordia S."/>
            <person name="Singer A."/>
            <person name="Kagan O."/>
            <person name="Egorova O."/>
            <person name="Petit P.A."/>
            <person name="Stogios P."/>
            <person name="Kim Y."/>
            <person name="Tchigvintsev A."/>
            <person name="Flick R."/>
            <person name="Denaro R."/>
            <person name="Genovese M."/>
            <person name="Albar J.P."/>
            <person name="Reva O.N."/>
            <person name="Martinez-Gomariz M."/>
            <person name="Tran H."/>
            <person name="Ferrer M."/>
            <person name="Savchenko A."/>
            <person name="Yakunin A.F."/>
            <person name="Yakimov M.M."/>
            <person name="Golyshina O.V."/>
            <person name="Reinhardt R."/>
            <person name="Golyshin P.N."/>
        </authorList>
    </citation>
    <scope>NUCLEOTIDE SEQUENCE [LARGE SCALE GENOMIC DNA]</scope>
</reference>
<dbReference type="AlphaFoldDB" id="R4YNW7"/>
<dbReference type="Proteomes" id="UP000032749">
    <property type="component" value="Chromosome"/>
</dbReference>
<organism evidence="1 2">
    <name type="scientific">Oleispira antarctica RB-8</name>
    <dbReference type="NCBI Taxonomy" id="698738"/>
    <lineage>
        <taxon>Bacteria</taxon>
        <taxon>Pseudomonadati</taxon>
        <taxon>Pseudomonadota</taxon>
        <taxon>Gammaproteobacteria</taxon>
        <taxon>Oceanospirillales</taxon>
        <taxon>Oceanospirillaceae</taxon>
        <taxon>Oleispira</taxon>
    </lineage>
</organism>
<gene>
    <name evidence="1" type="ORF">OLEAN_C26250</name>
</gene>
<name>R4YNW7_OLEAN</name>
<protein>
    <recommendedName>
        <fullName evidence="3">Lipoprotein</fullName>
    </recommendedName>
</protein>